<name>Q93AR4_BIFAD</name>
<accession>Q93AR4</accession>
<sequence length="100" mass="11430">RRLLLRLPRGHRCGQAAGSQRLRRSQGSRGQGRCGQRSPGLRAVREQVRQRSALGCSRSQGRQEAASAVGLHRHQERRILRLQVRRRARCSVRRQHHAGE</sequence>
<evidence type="ECO:0000256" key="1">
    <source>
        <dbReference type="SAM" id="MobiDB-lite"/>
    </source>
</evidence>
<dbReference type="EMBL" id="AF417530">
    <property type="protein sequence ID" value="AAL15873.1"/>
    <property type="molecule type" value="Genomic_DNA"/>
</dbReference>
<feature type="region of interest" description="Disordered" evidence="1">
    <location>
        <begin position="7"/>
        <end position="72"/>
    </location>
</feature>
<feature type="non-terminal residue" evidence="2">
    <location>
        <position position="100"/>
    </location>
</feature>
<dbReference type="AlphaFoldDB" id="Q93AR4"/>
<evidence type="ECO:0000313" key="2">
    <source>
        <dbReference type="EMBL" id="AAL15873.1"/>
    </source>
</evidence>
<feature type="non-terminal residue" evidence="2">
    <location>
        <position position="1"/>
    </location>
</feature>
<proteinExistence type="predicted"/>
<protein>
    <submittedName>
        <fullName evidence="2">Transaldolase</fullName>
    </submittedName>
</protein>
<reference evidence="2" key="1">
    <citation type="journal article" date="2002" name="Appl. Environ. Microbiol.">
        <title>Identification, detection, and enumeration of human bifidobacterium species by PCR targeting the transaldolase gene.</title>
        <authorList>
            <person name="Requena T."/>
            <person name="Burton J."/>
            <person name="Matsuki T."/>
            <person name="Munro K."/>
            <person name="Simon M.A."/>
            <person name="Tanaka R."/>
            <person name="Watanabe K."/>
            <person name="Tannock G.W."/>
        </authorList>
    </citation>
    <scope>NUCLEOTIDE SEQUENCE</scope>
    <source>
        <strain evidence="2">DSM 20083</strain>
    </source>
</reference>
<organism evidence="2">
    <name type="scientific">Bifidobacterium adolescentis</name>
    <dbReference type="NCBI Taxonomy" id="1680"/>
    <lineage>
        <taxon>Bacteria</taxon>
        <taxon>Bacillati</taxon>
        <taxon>Actinomycetota</taxon>
        <taxon>Actinomycetes</taxon>
        <taxon>Bifidobacteriales</taxon>
        <taxon>Bifidobacteriaceae</taxon>
        <taxon>Bifidobacterium</taxon>
    </lineage>
</organism>